<gene>
    <name evidence="1" type="ORF">RHMOL_Rhmol11G0097700</name>
</gene>
<reference evidence="1" key="1">
    <citation type="submission" date="2022-02" db="EMBL/GenBank/DDBJ databases">
        <title>Plant Genome Project.</title>
        <authorList>
            <person name="Zhang R.-G."/>
        </authorList>
    </citation>
    <scope>NUCLEOTIDE SEQUENCE</scope>
    <source>
        <strain evidence="1">AT1</strain>
    </source>
</reference>
<dbReference type="Proteomes" id="UP001062846">
    <property type="component" value="Chromosome 11"/>
</dbReference>
<protein>
    <submittedName>
        <fullName evidence="1">Uncharacterized protein</fullName>
    </submittedName>
</protein>
<accession>A0ACC0LQL7</accession>
<dbReference type="EMBL" id="CM046398">
    <property type="protein sequence ID" value="KAI8530924.1"/>
    <property type="molecule type" value="Genomic_DNA"/>
</dbReference>
<evidence type="ECO:0000313" key="2">
    <source>
        <dbReference type="Proteomes" id="UP001062846"/>
    </source>
</evidence>
<sequence>MPTNCSNWLTSTCLTFVSYRSVRKRSAQQRCGSDYYPQTNDGKLVLVASSIQRSNKNLRYIVNRNFIICYSMMFCLGTIFAWDVCGQFKYWLESLINCTPRYIQPHMRAINQLAPQTQHLIHHPCWFLAPIKLQSNEMQVGMGWESFAAAHGLKEHDTIIVSVANDLSLVAMVFNQDGCERTFYWYIDI</sequence>
<name>A0ACC0LQL7_RHOML</name>
<evidence type="ECO:0000313" key="1">
    <source>
        <dbReference type="EMBL" id="KAI8530924.1"/>
    </source>
</evidence>
<organism evidence="1 2">
    <name type="scientific">Rhododendron molle</name>
    <name type="common">Chinese azalea</name>
    <name type="synonym">Azalea mollis</name>
    <dbReference type="NCBI Taxonomy" id="49168"/>
    <lineage>
        <taxon>Eukaryota</taxon>
        <taxon>Viridiplantae</taxon>
        <taxon>Streptophyta</taxon>
        <taxon>Embryophyta</taxon>
        <taxon>Tracheophyta</taxon>
        <taxon>Spermatophyta</taxon>
        <taxon>Magnoliopsida</taxon>
        <taxon>eudicotyledons</taxon>
        <taxon>Gunneridae</taxon>
        <taxon>Pentapetalae</taxon>
        <taxon>asterids</taxon>
        <taxon>Ericales</taxon>
        <taxon>Ericaceae</taxon>
        <taxon>Ericoideae</taxon>
        <taxon>Rhodoreae</taxon>
        <taxon>Rhododendron</taxon>
    </lineage>
</organism>
<keyword evidence="2" id="KW-1185">Reference proteome</keyword>
<comment type="caution">
    <text evidence="1">The sequence shown here is derived from an EMBL/GenBank/DDBJ whole genome shotgun (WGS) entry which is preliminary data.</text>
</comment>
<proteinExistence type="predicted"/>